<sequence>MTDSSSSNAFDLQFKPHHFGISVNNLEESIAWYCEVLGFEVAKRFAVETVPFKAAFVTREGFNVEIFEVEGAGSLPAGRRVPNEDLKTQGNKHMAFQVDDIKALFTHFKEIDVDIAWDVFPMGDEFGGFIRDNTGNLIEFVQL</sequence>
<dbReference type="GO" id="GO:0046491">
    <property type="term" value="P:L-methylmalonyl-CoA metabolic process"/>
    <property type="evidence" value="ECO:0007669"/>
    <property type="project" value="TreeGrafter"/>
</dbReference>
<dbReference type="PROSITE" id="PS51819">
    <property type="entry name" value="VOC"/>
    <property type="match status" value="1"/>
</dbReference>
<organism evidence="3 4">
    <name type="scientific">SAR86 cluster bacterium</name>
    <dbReference type="NCBI Taxonomy" id="2030880"/>
    <lineage>
        <taxon>Bacteria</taxon>
        <taxon>Pseudomonadati</taxon>
        <taxon>Pseudomonadota</taxon>
        <taxon>Gammaproteobacteria</taxon>
        <taxon>SAR86 cluster</taxon>
    </lineage>
</organism>
<accession>A0A2A5C7D6</accession>
<dbReference type="InterPro" id="IPR037523">
    <property type="entry name" value="VOC_core"/>
</dbReference>
<name>A0A2A5C7D6_9GAMM</name>
<dbReference type="InterPro" id="IPR029068">
    <property type="entry name" value="Glyas_Bleomycin-R_OHBP_Dase"/>
</dbReference>
<dbReference type="InterPro" id="IPR051785">
    <property type="entry name" value="MMCE/EMCE_epimerase"/>
</dbReference>
<feature type="domain" description="VOC" evidence="2">
    <location>
        <begin position="15"/>
        <end position="143"/>
    </location>
</feature>
<dbReference type="Gene3D" id="3.10.180.10">
    <property type="entry name" value="2,3-Dihydroxybiphenyl 1,2-Dioxygenase, domain 1"/>
    <property type="match status" value="1"/>
</dbReference>
<protein>
    <submittedName>
        <fullName evidence="3">Glyoxalase</fullName>
    </submittedName>
</protein>
<evidence type="ECO:0000313" key="3">
    <source>
        <dbReference type="EMBL" id="PCJ39794.1"/>
    </source>
</evidence>
<gene>
    <name evidence="3" type="ORF">COA71_12975</name>
</gene>
<evidence type="ECO:0000259" key="2">
    <source>
        <dbReference type="PROSITE" id="PS51819"/>
    </source>
</evidence>
<dbReference type="GO" id="GO:0004493">
    <property type="term" value="F:methylmalonyl-CoA epimerase activity"/>
    <property type="evidence" value="ECO:0007669"/>
    <property type="project" value="TreeGrafter"/>
</dbReference>
<dbReference type="EMBL" id="NVWI01000012">
    <property type="protein sequence ID" value="PCJ39794.1"/>
    <property type="molecule type" value="Genomic_DNA"/>
</dbReference>
<dbReference type="Proteomes" id="UP000228987">
    <property type="component" value="Unassembled WGS sequence"/>
</dbReference>
<dbReference type="PANTHER" id="PTHR43048:SF3">
    <property type="entry name" value="METHYLMALONYL-COA EPIMERASE, MITOCHONDRIAL"/>
    <property type="match status" value="1"/>
</dbReference>
<dbReference type="Pfam" id="PF00903">
    <property type="entry name" value="Glyoxalase"/>
    <property type="match status" value="1"/>
</dbReference>
<keyword evidence="1" id="KW-0479">Metal-binding</keyword>
<proteinExistence type="predicted"/>
<reference evidence="4" key="1">
    <citation type="submission" date="2017-08" db="EMBL/GenBank/DDBJ databases">
        <title>A dynamic microbial community with high functional redundancy inhabits the cold, oxic subseafloor aquifer.</title>
        <authorList>
            <person name="Tully B.J."/>
            <person name="Wheat C.G."/>
            <person name="Glazer B.T."/>
            <person name="Huber J.A."/>
        </authorList>
    </citation>
    <scope>NUCLEOTIDE SEQUENCE [LARGE SCALE GENOMIC DNA]</scope>
</reference>
<evidence type="ECO:0000256" key="1">
    <source>
        <dbReference type="ARBA" id="ARBA00022723"/>
    </source>
</evidence>
<dbReference type="SUPFAM" id="SSF54593">
    <property type="entry name" value="Glyoxalase/Bleomycin resistance protein/Dihydroxybiphenyl dioxygenase"/>
    <property type="match status" value="1"/>
</dbReference>
<dbReference type="AlphaFoldDB" id="A0A2A5C7D6"/>
<comment type="caution">
    <text evidence="3">The sequence shown here is derived from an EMBL/GenBank/DDBJ whole genome shotgun (WGS) entry which is preliminary data.</text>
</comment>
<dbReference type="GO" id="GO:0046872">
    <property type="term" value="F:metal ion binding"/>
    <property type="evidence" value="ECO:0007669"/>
    <property type="project" value="UniProtKB-KW"/>
</dbReference>
<dbReference type="InterPro" id="IPR004360">
    <property type="entry name" value="Glyas_Fos-R_dOase_dom"/>
</dbReference>
<dbReference type="PANTHER" id="PTHR43048">
    <property type="entry name" value="METHYLMALONYL-COA EPIMERASE"/>
    <property type="match status" value="1"/>
</dbReference>
<evidence type="ECO:0000313" key="4">
    <source>
        <dbReference type="Proteomes" id="UP000228987"/>
    </source>
</evidence>